<evidence type="ECO:0000313" key="4">
    <source>
        <dbReference type="Proteomes" id="UP001201163"/>
    </source>
</evidence>
<accession>A0AAD4LBX5</accession>
<dbReference type="InterPro" id="IPR027417">
    <property type="entry name" value="P-loop_NTPase"/>
</dbReference>
<feature type="non-terminal residue" evidence="3">
    <location>
        <position position="326"/>
    </location>
</feature>
<dbReference type="PANTHER" id="PTHR10039">
    <property type="entry name" value="AMELOGENIN"/>
    <property type="match status" value="1"/>
</dbReference>
<dbReference type="SUPFAM" id="SSF52540">
    <property type="entry name" value="P-loop containing nucleoside triphosphate hydrolases"/>
    <property type="match status" value="1"/>
</dbReference>
<gene>
    <name evidence="3" type="ORF">EDB92DRAFT_1974111</name>
</gene>
<keyword evidence="1" id="KW-0677">Repeat</keyword>
<dbReference type="Gene3D" id="3.40.50.300">
    <property type="entry name" value="P-loop containing nucleotide triphosphate hydrolases"/>
    <property type="match status" value="1"/>
</dbReference>
<evidence type="ECO:0000259" key="2">
    <source>
        <dbReference type="PROSITE" id="PS50192"/>
    </source>
</evidence>
<dbReference type="InterPro" id="IPR056884">
    <property type="entry name" value="NPHP3-like_N"/>
</dbReference>
<dbReference type="Gene3D" id="1.20.5.170">
    <property type="match status" value="1"/>
</dbReference>
<keyword evidence="4" id="KW-1185">Reference proteome</keyword>
<dbReference type="Proteomes" id="UP001201163">
    <property type="component" value="Unassembled WGS sequence"/>
</dbReference>
<name>A0AAD4LBX5_9AGAM</name>
<feature type="domain" description="T-SNARE coiled-coil homology" evidence="2">
    <location>
        <begin position="28"/>
        <end position="90"/>
    </location>
</feature>
<protein>
    <recommendedName>
        <fullName evidence="2">t-SNARE coiled-coil homology domain-containing protein</fullName>
    </recommendedName>
</protein>
<dbReference type="PANTHER" id="PTHR10039:SF16">
    <property type="entry name" value="GPI INOSITOL-DEACYLASE"/>
    <property type="match status" value="1"/>
</dbReference>
<dbReference type="EMBL" id="JAKELL010000132">
    <property type="protein sequence ID" value="KAH8980672.1"/>
    <property type="molecule type" value="Genomic_DNA"/>
</dbReference>
<dbReference type="PROSITE" id="PS50192">
    <property type="entry name" value="T_SNARE"/>
    <property type="match status" value="1"/>
</dbReference>
<evidence type="ECO:0000313" key="3">
    <source>
        <dbReference type="EMBL" id="KAH8980672.1"/>
    </source>
</evidence>
<sequence length="326" mass="35668">MALAEVLKITHIVQDDVKVVDGKVEGIDNKVDDVGGKVSDVGNKVDDIGDKVADVGDKLDDVGDKVDDVEGKVEDIGDRVQSVDEKVQVAIDDGREAKLIIQQTANNLDELKWNHLAKLLREWLSPADPSTNHNIARKAQHKGTALWFFQGGIFFEWKSTGSLLWIHGKPGSGKSVICSSIIQDIMAVCEAGSAIMAYFYVDFRDLNKQTYRDLLPSLVSQLSTSSSFCCGILKCVYTSHKNGAHQPSDDTLKGCIKEMLGLLGQEPIFIILDALGECPDSSGIPSPRDDVPQLVKELVDLHLQRLHICATSRPEVDIRAILEPLA</sequence>
<dbReference type="AlphaFoldDB" id="A0AAD4LBX5"/>
<comment type="caution">
    <text evidence="3">The sequence shown here is derived from an EMBL/GenBank/DDBJ whole genome shotgun (WGS) entry which is preliminary data.</text>
</comment>
<evidence type="ECO:0000256" key="1">
    <source>
        <dbReference type="ARBA" id="ARBA00022737"/>
    </source>
</evidence>
<reference evidence="3" key="1">
    <citation type="submission" date="2022-01" db="EMBL/GenBank/DDBJ databases">
        <title>Comparative genomics reveals a dynamic genome evolution in the ectomycorrhizal milk-cap (Lactarius) mushrooms.</title>
        <authorList>
            <consortium name="DOE Joint Genome Institute"/>
            <person name="Lebreton A."/>
            <person name="Tang N."/>
            <person name="Kuo A."/>
            <person name="LaButti K."/>
            <person name="Drula E."/>
            <person name="Barry K."/>
            <person name="Clum A."/>
            <person name="Lipzen A."/>
            <person name="Mousain D."/>
            <person name="Ng V."/>
            <person name="Wang R."/>
            <person name="Wang X."/>
            <person name="Dai Y."/>
            <person name="Henrissat B."/>
            <person name="Grigoriev I.V."/>
            <person name="Guerin-Laguette A."/>
            <person name="Yu F."/>
            <person name="Martin F.M."/>
        </authorList>
    </citation>
    <scope>NUCLEOTIDE SEQUENCE</scope>
    <source>
        <strain evidence="3">QP</strain>
    </source>
</reference>
<dbReference type="InterPro" id="IPR000727">
    <property type="entry name" value="T_SNARE_dom"/>
</dbReference>
<proteinExistence type="predicted"/>
<dbReference type="Pfam" id="PF24883">
    <property type="entry name" value="NPHP3_N"/>
    <property type="match status" value="1"/>
</dbReference>
<organism evidence="3 4">
    <name type="scientific">Lactarius akahatsu</name>
    <dbReference type="NCBI Taxonomy" id="416441"/>
    <lineage>
        <taxon>Eukaryota</taxon>
        <taxon>Fungi</taxon>
        <taxon>Dikarya</taxon>
        <taxon>Basidiomycota</taxon>
        <taxon>Agaricomycotina</taxon>
        <taxon>Agaricomycetes</taxon>
        <taxon>Russulales</taxon>
        <taxon>Russulaceae</taxon>
        <taxon>Lactarius</taxon>
    </lineage>
</organism>